<evidence type="ECO:0000313" key="2">
    <source>
        <dbReference type="EMBL" id="KAH8988527.1"/>
    </source>
</evidence>
<proteinExistence type="predicted"/>
<evidence type="ECO:0000313" key="3">
    <source>
        <dbReference type="Proteomes" id="UP001201163"/>
    </source>
</evidence>
<keyword evidence="1" id="KW-0812">Transmembrane</keyword>
<organism evidence="2 3">
    <name type="scientific">Lactarius akahatsu</name>
    <dbReference type="NCBI Taxonomy" id="416441"/>
    <lineage>
        <taxon>Eukaryota</taxon>
        <taxon>Fungi</taxon>
        <taxon>Dikarya</taxon>
        <taxon>Basidiomycota</taxon>
        <taxon>Agaricomycotina</taxon>
        <taxon>Agaricomycetes</taxon>
        <taxon>Russulales</taxon>
        <taxon>Russulaceae</taxon>
        <taxon>Lactarius</taxon>
    </lineage>
</organism>
<dbReference type="AlphaFoldDB" id="A0AAD4Q9D7"/>
<name>A0AAD4Q9D7_9AGAM</name>
<keyword evidence="1" id="KW-1133">Transmembrane helix</keyword>
<protein>
    <submittedName>
        <fullName evidence="2">Uncharacterized protein</fullName>
    </submittedName>
</protein>
<dbReference type="Proteomes" id="UP001201163">
    <property type="component" value="Unassembled WGS sequence"/>
</dbReference>
<gene>
    <name evidence="2" type="ORF">EDB92DRAFT_1006090</name>
</gene>
<dbReference type="EMBL" id="JAKELL010000041">
    <property type="protein sequence ID" value="KAH8988527.1"/>
    <property type="molecule type" value="Genomic_DNA"/>
</dbReference>
<accession>A0AAD4Q9D7</accession>
<reference evidence="2" key="1">
    <citation type="submission" date="2022-01" db="EMBL/GenBank/DDBJ databases">
        <title>Comparative genomics reveals a dynamic genome evolution in the ectomycorrhizal milk-cap (Lactarius) mushrooms.</title>
        <authorList>
            <consortium name="DOE Joint Genome Institute"/>
            <person name="Lebreton A."/>
            <person name="Tang N."/>
            <person name="Kuo A."/>
            <person name="LaButti K."/>
            <person name="Drula E."/>
            <person name="Barry K."/>
            <person name="Clum A."/>
            <person name="Lipzen A."/>
            <person name="Mousain D."/>
            <person name="Ng V."/>
            <person name="Wang R."/>
            <person name="Wang X."/>
            <person name="Dai Y."/>
            <person name="Henrissat B."/>
            <person name="Grigoriev I.V."/>
            <person name="Guerin-Laguette A."/>
            <person name="Yu F."/>
            <person name="Martin F.M."/>
        </authorList>
    </citation>
    <scope>NUCLEOTIDE SEQUENCE</scope>
    <source>
        <strain evidence="2">QP</strain>
    </source>
</reference>
<sequence length="183" mass="20738">MPNLHPGGSAIPWGPLHRPTSTHPLTIRSRNIDPDILGFSPPDSLVPFSGHLFHLIFCVSTGALLAINCRIHMVHPSYVFHQHNIATLPCFERWTHHITVRAPISPLVVYNRSYHRCQIVKHPRLNASGVAVFLLPIQQMKCKDCSCKGVYRTWIQRECTTLSSSRFATTFPSSHNTRQYPIL</sequence>
<evidence type="ECO:0000256" key="1">
    <source>
        <dbReference type="SAM" id="Phobius"/>
    </source>
</evidence>
<comment type="caution">
    <text evidence="2">The sequence shown here is derived from an EMBL/GenBank/DDBJ whole genome shotgun (WGS) entry which is preliminary data.</text>
</comment>
<feature type="transmembrane region" description="Helical" evidence="1">
    <location>
        <begin position="48"/>
        <end position="67"/>
    </location>
</feature>
<keyword evidence="3" id="KW-1185">Reference proteome</keyword>
<keyword evidence="1" id="KW-0472">Membrane</keyword>